<evidence type="ECO:0000256" key="10">
    <source>
        <dbReference type="SAM" id="SignalP"/>
    </source>
</evidence>
<feature type="signal peptide" evidence="10">
    <location>
        <begin position="1"/>
        <end position="25"/>
    </location>
</feature>
<feature type="region of interest" description="Disordered" evidence="9">
    <location>
        <begin position="1880"/>
        <end position="1956"/>
    </location>
</feature>
<evidence type="ECO:0000256" key="5">
    <source>
        <dbReference type="ARBA" id="ARBA00022837"/>
    </source>
</evidence>
<dbReference type="Pfam" id="PF03160">
    <property type="entry name" value="Calx-beta"/>
    <property type="match status" value="1"/>
</dbReference>
<dbReference type="GO" id="GO:0046872">
    <property type="term" value="F:metal ion binding"/>
    <property type="evidence" value="ECO:0007669"/>
    <property type="project" value="UniProtKB-KW"/>
</dbReference>
<keyword evidence="6" id="KW-0130">Cell adhesion</keyword>
<dbReference type="PANTHER" id="PTHR45739">
    <property type="entry name" value="MATRIX PROTEIN, PUTATIVE-RELATED"/>
    <property type="match status" value="1"/>
</dbReference>
<feature type="repeat" description="CSPG" evidence="8">
    <location>
        <begin position="900"/>
        <end position="992"/>
    </location>
</feature>
<evidence type="ECO:0000259" key="11">
    <source>
        <dbReference type="SMART" id="SM00237"/>
    </source>
</evidence>
<evidence type="ECO:0000313" key="12">
    <source>
        <dbReference type="EMBL" id="RXM27826.1"/>
    </source>
</evidence>
<reference evidence="12 13" key="1">
    <citation type="submission" date="2019-01" db="EMBL/GenBank/DDBJ databases">
        <title>Draft Genome and Complete Hox-Cluster Characterization of the Sterlet Sturgeon (Acipenser ruthenus).</title>
        <authorList>
            <person name="Wei Q."/>
        </authorList>
    </citation>
    <scope>NUCLEOTIDE SEQUENCE [LARGE SCALE GENOMIC DNA]</scope>
    <source>
        <strain evidence="12">WHYD16114868_AA</strain>
        <tissue evidence="12">Blood</tissue>
    </source>
</reference>
<keyword evidence="2" id="KW-0479">Metal-binding</keyword>
<dbReference type="InterPro" id="IPR016186">
    <property type="entry name" value="C-type_lectin-like/link_sf"/>
</dbReference>
<dbReference type="SMART" id="SM00237">
    <property type="entry name" value="Calx_beta"/>
    <property type="match status" value="1"/>
</dbReference>
<evidence type="ECO:0000256" key="1">
    <source>
        <dbReference type="ARBA" id="ARBA00005529"/>
    </source>
</evidence>
<feature type="chain" id="PRO_5019185220" evidence="10">
    <location>
        <begin position="26"/>
        <end position="2011"/>
    </location>
</feature>
<dbReference type="GO" id="GO:0007155">
    <property type="term" value="P:cell adhesion"/>
    <property type="evidence" value="ECO:0007669"/>
    <property type="project" value="UniProtKB-KW"/>
</dbReference>
<evidence type="ECO:0000256" key="8">
    <source>
        <dbReference type="PROSITE-ProRule" id="PRU01201"/>
    </source>
</evidence>
<feature type="repeat" description="CSPG" evidence="8">
    <location>
        <begin position="786"/>
        <end position="877"/>
    </location>
</feature>
<dbReference type="GO" id="GO:0009653">
    <property type="term" value="P:anatomical structure morphogenesis"/>
    <property type="evidence" value="ECO:0007669"/>
    <property type="project" value="TreeGrafter"/>
</dbReference>
<keyword evidence="3 10" id="KW-0732">Signal</keyword>
<feature type="compositionally biased region" description="Basic and acidic residues" evidence="9">
    <location>
        <begin position="1896"/>
        <end position="1910"/>
    </location>
</feature>
<dbReference type="InterPro" id="IPR039005">
    <property type="entry name" value="CSPG_rpt"/>
</dbReference>
<feature type="repeat" description="CSPG" evidence="8">
    <location>
        <begin position="1156"/>
        <end position="1264"/>
    </location>
</feature>
<feature type="domain" description="Calx-beta" evidence="11">
    <location>
        <begin position="1740"/>
        <end position="1840"/>
    </location>
</feature>
<proteinExistence type="inferred from homology"/>
<sequence length="2011" mass="224404">MKTAAIATIALLVSASLIDLPLTMADGLVRLNTGVQVGRGQVVYVTNNELQFNIPKEVDSCKVEVVLNEPITQRVGKLGPQVFDCHFLPNEVKYTHNGSPILEEDNVMLRIYRFTESETFVETFLLNVQVKEPEVSLIQFGVVHLEVPQFHGVSNPMDGRVVSFNTSSGTICTVRIMSSETHTPAHGQLVTENPSRSQKNEATAGSILHKGLRKARQARLPCPSNKACHPGVKEVRFLKANCEDFLHMGLKYQHLSPPSPNVDYIPIRVEIRDEKTRTQLQAENAWIPVKIWGAIQNQQPRGAFMSMFILEVDQFILTPLSTASLDAEDDETPQSRLVFSVTKPPDEGYITHLDDHTKPVSSFSWQDLYEMKIAYQPPNGSHRGRRNFEVEFEAIDGFFLKSPSIMVHFSIRTTETNAPRVSWNMGMDLLEGQSRPITWENFQIVDNDNIHAVYLVTVDGPQHGRLTVRGGKGFMFKVQDIKDGTVRYHHSDSDTTKDYIIFRISDGRHSIRHKFPINILPKDDTPPFLINSVAFELEEGGSVQVQEFMLLASDFDSSDDYILYRLTSPPRAGEIVKKHSPEHSGKWRHLWGVYIFLQRDLFHGLIYYHHLGAEVFEDSFDFTLSDSHDPPNLSQTHTVVIHISPVKDQLPKEVSDSVRSIVVKETEIAYITKSHLHFRDTESADTDLMYFVTKPCFSPRSPGVYDAGKLFYTDSMSSMKKDTSVPVLKSFTQHAVNHLKVGYMPPQMDIGPEPLFVQFVFTVTDQQGGELTGLIFNITVTPVDNQQPEIFTNQMKAEEGSGCFITPENLLVRDVDSRKEDLRVQLKRRPQHGAIELQGLAMLEGDFFTLQDLQAFKVRYQHDDSETLEDAVVFTATDGFNSADGVLIAQIIPLNDEPPELGAGLKSGLECPEGGKVLITAEYLYATDADSDDAKLTYMLGRTPTHGAVRRSGVTVDRFTQLDVIQGFISYEHTGGEIGPSPCSDTVTLIVSDGEAGTVDSCCQDDTIPPVPLHGSLPVYDLNITVLPINNQPPSITVGDMFVVDEGSSAGLLPDSLSASDDDTFPEGLHFLLETPPQYGYLENILPSPGYEKSNAGLSVVSFSTQHLQHGYIHYVQSQHQGLEPTADHFMVAVSDGVHKSIARPFYVIINPTNDESPLLHLGNLTVMEGGMRELSPSVLNAMDLDAPPDTLSFSLIAPPVHGTVLNEIYGVQRSRYKQMGLEMLRENLPVHRFTLDQLREGMKLVYMHDDTDTLQDSFTIQLTDGKHTVQGTVYIHIIPVNDEKPLLLKNAGLEVDVAENKVISSVLLEAEDKDTPRESLLYVITTSPAFGQLHLKMPSGWVPLHPGMNFTQEEVDMNRLWYLHTTILGSKGHDSFRFYLTDLENQSPPQSFYISLRNIHKGDIVLLTRPVTLTDGDRVTLTTDVLLATDGTGKAEELLYAISVPPAHGHIEYINYPGVPIAGFSQLDVAAQKVCYLHDNSYEAMADSFSFVVSNGLTTKNGFLKFVIEHMDRIPPTLLSNKGLQLLEGAMVTITSEVLELTDPDTVVGNLTYSITQQPRHGRLFLKGKALPMGRFTQTDVNDLDLTYQHNGGQAEIDQFTFTASDGTNEGFLLYGQLRKEPVEFTIQVDHIDKSSPCIVTKGRPSTVEGLKDGRFVIYITARSLKAMDQDSKDEELDFTILRPPHSGYLENAFTGEYVKGRFTQRDLNLRSIRYVINPSIEVTGDSFEFRVSDPAGNAMLPEVMELTWSRIELAAQCFRVCENVGTLSIQVVRSGNSEDPSYIGIQVQEDSAKVGRDFTHSSASLIQFDPGVSTKMWNIFLKDDGLEENNEKFKIQLSVPKNAILGQKDKASVEIIDPRGGSCDPEELRPDGNVEMSFIPAIDRPSNGGSSVSHPEKGSSSKREEPWERYASPLRGDVPQTDHYLDYSGGVVQEEVPRPQTRKHLQVVGSSRRSVDNSSCPPGWTLHGKHCYSLSPSYLATWERAEKDCRLIFLMLTKYNLLDKYNKVE</sequence>
<dbReference type="GO" id="GO:0007154">
    <property type="term" value="P:cell communication"/>
    <property type="evidence" value="ECO:0007669"/>
    <property type="project" value="InterPro"/>
</dbReference>
<feature type="repeat" description="CSPG" evidence="8">
    <location>
        <begin position="418"/>
        <end position="505"/>
    </location>
</feature>
<feature type="repeat" description="CSPG" evidence="8">
    <location>
        <begin position="299"/>
        <end position="393"/>
    </location>
</feature>
<dbReference type="Pfam" id="PF19309">
    <property type="entry name" value="Frem_N"/>
    <property type="match status" value="1"/>
</dbReference>
<evidence type="ECO:0000256" key="2">
    <source>
        <dbReference type="ARBA" id="ARBA00022723"/>
    </source>
</evidence>
<dbReference type="Gene3D" id="3.10.100.10">
    <property type="entry name" value="Mannose-Binding Protein A, subunit A"/>
    <property type="match status" value="1"/>
</dbReference>
<organism evidence="12 13">
    <name type="scientific">Acipenser ruthenus</name>
    <name type="common">Sterlet sturgeon</name>
    <dbReference type="NCBI Taxonomy" id="7906"/>
    <lineage>
        <taxon>Eukaryota</taxon>
        <taxon>Metazoa</taxon>
        <taxon>Chordata</taxon>
        <taxon>Craniata</taxon>
        <taxon>Vertebrata</taxon>
        <taxon>Euteleostomi</taxon>
        <taxon>Actinopterygii</taxon>
        <taxon>Chondrostei</taxon>
        <taxon>Acipenseriformes</taxon>
        <taxon>Acipenseridae</taxon>
        <taxon>Acipenser</taxon>
    </lineage>
</organism>
<dbReference type="EMBL" id="SCEB01215764">
    <property type="protein sequence ID" value="RXM27826.1"/>
    <property type="molecule type" value="Genomic_DNA"/>
</dbReference>
<feature type="repeat" description="CSPG" evidence="8">
    <location>
        <begin position="1403"/>
        <end position="1495"/>
    </location>
</feature>
<evidence type="ECO:0000256" key="9">
    <source>
        <dbReference type="SAM" id="MobiDB-lite"/>
    </source>
</evidence>
<feature type="repeat" description="CSPG" evidence="8">
    <location>
        <begin position="1638"/>
        <end position="1734"/>
    </location>
</feature>
<feature type="repeat" description="CSPG" evidence="8">
    <location>
        <begin position="1033"/>
        <end position="1135"/>
    </location>
</feature>
<dbReference type="GO" id="GO:0016020">
    <property type="term" value="C:membrane"/>
    <property type="evidence" value="ECO:0007669"/>
    <property type="project" value="InterPro"/>
</dbReference>
<dbReference type="SUPFAM" id="SSF141072">
    <property type="entry name" value="CalX-like"/>
    <property type="match status" value="1"/>
</dbReference>
<dbReference type="InterPro" id="IPR003644">
    <property type="entry name" value="Calx_beta"/>
</dbReference>
<dbReference type="PROSITE" id="PS51854">
    <property type="entry name" value="CSPG"/>
    <property type="match status" value="11"/>
</dbReference>
<evidence type="ECO:0000256" key="4">
    <source>
        <dbReference type="ARBA" id="ARBA00022737"/>
    </source>
</evidence>
<dbReference type="InterPro" id="IPR045658">
    <property type="entry name" value="FRAS1-rel_N"/>
</dbReference>
<comment type="similarity">
    <text evidence="1">Belongs to the FRAS1 family.</text>
</comment>
<evidence type="ECO:0000256" key="6">
    <source>
        <dbReference type="ARBA" id="ARBA00022889"/>
    </source>
</evidence>
<keyword evidence="13" id="KW-1185">Reference proteome</keyword>
<gene>
    <name evidence="12" type="ORF">EOD39_10304</name>
</gene>
<keyword evidence="7" id="KW-0325">Glycoprotein</keyword>
<dbReference type="InterPro" id="IPR016187">
    <property type="entry name" value="CTDL_fold"/>
</dbReference>
<protein>
    <submittedName>
        <fullName evidence="12">FRAS1-related extracellular matrix protein 1</fullName>
    </submittedName>
</protein>
<dbReference type="PANTHER" id="PTHR45739:SF3">
    <property type="entry name" value="FRAS-RELATED EXTRACELLULAR MATRIX PROTEIN 1B PRECURSOR"/>
    <property type="match status" value="1"/>
</dbReference>
<feature type="repeat" description="CSPG" evidence="8">
    <location>
        <begin position="1285"/>
        <end position="1382"/>
    </location>
</feature>
<name>A0A444TXZ8_ACIRT</name>
<dbReference type="Proteomes" id="UP000289886">
    <property type="component" value="Unassembled WGS sequence"/>
</dbReference>
<feature type="repeat" description="CSPG" evidence="8">
    <location>
        <begin position="526"/>
        <end position="625"/>
    </location>
</feature>
<dbReference type="Gene3D" id="2.60.40.2030">
    <property type="match status" value="1"/>
</dbReference>
<evidence type="ECO:0000313" key="13">
    <source>
        <dbReference type="Proteomes" id="UP000289886"/>
    </source>
</evidence>
<evidence type="ECO:0000256" key="3">
    <source>
        <dbReference type="ARBA" id="ARBA00022729"/>
    </source>
</evidence>
<dbReference type="InterPro" id="IPR051561">
    <property type="entry name" value="FRAS1_ECM"/>
</dbReference>
<dbReference type="Pfam" id="PF16184">
    <property type="entry name" value="Cadherin_3"/>
    <property type="match status" value="11"/>
</dbReference>
<feature type="repeat" description="CSPG" evidence="8">
    <location>
        <begin position="1516"/>
        <end position="1606"/>
    </location>
</feature>
<comment type="caution">
    <text evidence="12">The sequence shown here is derived from an EMBL/GenBank/DDBJ whole genome shotgun (WGS) entry which is preliminary data.</text>
</comment>
<keyword evidence="5" id="KW-0106">Calcium</keyword>
<keyword evidence="4" id="KW-0677">Repeat</keyword>
<dbReference type="InterPro" id="IPR038081">
    <property type="entry name" value="CalX-like_sf"/>
</dbReference>
<accession>A0A444TXZ8</accession>
<evidence type="ECO:0000256" key="7">
    <source>
        <dbReference type="ARBA" id="ARBA00023180"/>
    </source>
</evidence>
<dbReference type="SUPFAM" id="SSF56436">
    <property type="entry name" value="C-type lectin-like"/>
    <property type="match status" value="1"/>
</dbReference>